<dbReference type="EMBL" id="JXTC01000015">
    <property type="protein sequence ID" value="PON99976.1"/>
    <property type="molecule type" value="Genomic_DNA"/>
</dbReference>
<sequence>MVPNWPQDAIISFNMCEEEFRSIPLPDHVQRTRRWYSLALWKSESVVLFGSTELNTLFPASFEMWVMVIEGDFTHWTKHLTIGPLGCIKGLLDFWKYDELLIETTDGLVASYNLYNRSLRKLPIHEAVLPWATHAELYTKSLVSVKGGRCFT</sequence>
<comment type="caution">
    <text evidence="1">The sequence shown here is derived from an EMBL/GenBank/DDBJ whole genome shotgun (WGS) entry which is preliminary data.</text>
</comment>
<reference evidence="2" key="1">
    <citation type="submission" date="2016-06" db="EMBL/GenBank/DDBJ databases">
        <title>Parallel loss of symbiosis genes in relatives of nitrogen-fixing non-legume Parasponia.</title>
        <authorList>
            <person name="Van Velzen R."/>
            <person name="Holmer R."/>
            <person name="Bu F."/>
            <person name="Rutten L."/>
            <person name="Van Zeijl A."/>
            <person name="Liu W."/>
            <person name="Santuari L."/>
            <person name="Cao Q."/>
            <person name="Sharma T."/>
            <person name="Shen D."/>
            <person name="Roswanjaya Y."/>
            <person name="Wardhani T."/>
            <person name="Kalhor M.S."/>
            <person name="Jansen J."/>
            <person name="Van den Hoogen J."/>
            <person name="Gungor B."/>
            <person name="Hartog M."/>
            <person name="Hontelez J."/>
            <person name="Verver J."/>
            <person name="Yang W.-C."/>
            <person name="Schijlen E."/>
            <person name="Repin R."/>
            <person name="Schilthuizen M."/>
            <person name="Schranz E."/>
            <person name="Heidstra R."/>
            <person name="Miyata K."/>
            <person name="Fedorova E."/>
            <person name="Kohlen W."/>
            <person name="Bisseling T."/>
            <person name="Smit S."/>
            <person name="Geurts R."/>
        </authorList>
    </citation>
    <scope>NUCLEOTIDE SEQUENCE [LARGE SCALE GENOMIC DNA]</scope>
    <source>
        <strain evidence="2">cv. RG33-2</strain>
    </source>
</reference>
<accession>A0A2P5FQB8</accession>
<name>A0A2P5FQB8_TREOI</name>
<evidence type="ECO:0000313" key="1">
    <source>
        <dbReference type="EMBL" id="PON99976.1"/>
    </source>
</evidence>
<dbReference type="AlphaFoldDB" id="A0A2P5FQB8"/>
<proteinExistence type="predicted"/>
<dbReference type="Proteomes" id="UP000237000">
    <property type="component" value="Unassembled WGS sequence"/>
</dbReference>
<keyword evidence="2" id="KW-1185">Reference proteome</keyword>
<evidence type="ECO:0000313" key="2">
    <source>
        <dbReference type="Proteomes" id="UP000237000"/>
    </source>
</evidence>
<organism evidence="1 2">
    <name type="scientific">Trema orientale</name>
    <name type="common">Charcoal tree</name>
    <name type="synonym">Celtis orientalis</name>
    <dbReference type="NCBI Taxonomy" id="63057"/>
    <lineage>
        <taxon>Eukaryota</taxon>
        <taxon>Viridiplantae</taxon>
        <taxon>Streptophyta</taxon>
        <taxon>Embryophyta</taxon>
        <taxon>Tracheophyta</taxon>
        <taxon>Spermatophyta</taxon>
        <taxon>Magnoliopsida</taxon>
        <taxon>eudicotyledons</taxon>
        <taxon>Gunneridae</taxon>
        <taxon>Pentapetalae</taxon>
        <taxon>rosids</taxon>
        <taxon>fabids</taxon>
        <taxon>Rosales</taxon>
        <taxon>Cannabaceae</taxon>
        <taxon>Trema</taxon>
    </lineage>
</organism>
<dbReference type="InParanoid" id="A0A2P5FQB8"/>
<evidence type="ECO:0008006" key="3">
    <source>
        <dbReference type="Google" id="ProtNLM"/>
    </source>
</evidence>
<protein>
    <recommendedName>
        <fullName evidence="3">F-box associated domain</fullName>
    </recommendedName>
</protein>
<gene>
    <name evidence="1" type="ORF">TorRG33x02_041040</name>
</gene>
<dbReference type="OrthoDB" id="1867629at2759"/>